<dbReference type="AlphaFoldDB" id="A0A2V3UBK2"/>
<keyword evidence="10" id="KW-1185">Reference proteome</keyword>
<dbReference type="GO" id="GO:0004222">
    <property type="term" value="F:metalloendopeptidase activity"/>
    <property type="evidence" value="ECO:0007669"/>
    <property type="project" value="InterPro"/>
</dbReference>
<dbReference type="OrthoDB" id="9814887at2"/>
<dbReference type="InterPro" id="IPR011990">
    <property type="entry name" value="TPR-like_helical_dom_sf"/>
</dbReference>
<keyword evidence="4" id="KW-0378">Hydrolase</keyword>
<dbReference type="Pfam" id="PF13432">
    <property type="entry name" value="TPR_16"/>
    <property type="match status" value="1"/>
</dbReference>
<comment type="caution">
    <text evidence="9">The sequence shown here is derived from an EMBL/GenBank/DDBJ whole genome shotgun (WGS) entry which is preliminary data.</text>
</comment>
<keyword evidence="2 9" id="KW-0645">Protease</keyword>
<dbReference type="GO" id="GO:0046872">
    <property type="term" value="F:metal ion binding"/>
    <property type="evidence" value="ECO:0007669"/>
    <property type="project" value="UniProtKB-KW"/>
</dbReference>
<evidence type="ECO:0000256" key="7">
    <source>
        <dbReference type="PROSITE-ProRule" id="PRU00339"/>
    </source>
</evidence>
<evidence type="ECO:0000256" key="2">
    <source>
        <dbReference type="ARBA" id="ARBA00022670"/>
    </source>
</evidence>
<comment type="cofactor">
    <cofactor evidence="1">
        <name>Zn(2+)</name>
        <dbReference type="ChEBI" id="CHEBI:29105"/>
    </cofactor>
</comment>
<dbReference type="PROSITE" id="PS50005">
    <property type="entry name" value="TPR"/>
    <property type="match status" value="1"/>
</dbReference>
<dbReference type="SUPFAM" id="SSF48452">
    <property type="entry name" value="TPR-like"/>
    <property type="match status" value="1"/>
</dbReference>
<gene>
    <name evidence="9" type="ORF">C7450_103414</name>
</gene>
<accession>A0A2V3UBK2</accession>
<feature type="domain" description="Peptidase M48" evidence="8">
    <location>
        <begin position="71"/>
        <end position="255"/>
    </location>
</feature>
<protein>
    <submittedName>
        <fullName evidence="9">Putative Zn-dependent protease</fullName>
    </submittedName>
</protein>
<dbReference type="Pfam" id="PF01435">
    <property type="entry name" value="Peptidase_M48"/>
    <property type="match status" value="1"/>
</dbReference>
<name>A0A2V3UBK2_9HYPH</name>
<dbReference type="Gene3D" id="3.30.2010.10">
    <property type="entry name" value="Metalloproteases ('zincins'), catalytic domain"/>
    <property type="match status" value="1"/>
</dbReference>
<evidence type="ECO:0000256" key="6">
    <source>
        <dbReference type="ARBA" id="ARBA00023049"/>
    </source>
</evidence>
<dbReference type="Gene3D" id="1.25.40.10">
    <property type="entry name" value="Tetratricopeptide repeat domain"/>
    <property type="match status" value="1"/>
</dbReference>
<dbReference type="PANTHER" id="PTHR22726:SF1">
    <property type="entry name" value="METALLOENDOPEPTIDASE OMA1, MITOCHONDRIAL"/>
    <property type="match status" value="1"/>
</dbReference>
<evidence type="ECO:0000256" key="3">
    <source>
        <dbReference type="ARBA" id="ARBA00022723"/>
    </source>
</evidence>
<feature type="repeat" description="TPR" evidence="7">
    <location>
        <begin position="336"/>
        <end position="369"/>
    </location>
</feature>
<dbReference type="InterPro" id="IPR019734">
    <property type="entry name" value="TPR_rpt"/>
</dbReference>
<keyword evidence="3" id="KW-0479">Metal-binding</keyword>
<evidence type="ECO:0000256" key="1">
    <source>
        <dbReference type="ARBA" id="ARBA00001947"/>
    </source>
</evidence>
<keyword evidence="6" id="KW-0482">Metalloprotease</keyword>
<keyword evidence="5" id="KW-0862">Zinc</keyword>
<evidence type="ECO:0000313" key="10">
    <source>
        <dbReference type="Proteomes" id="UP000248021"/>
    </source>
</evidence>
<dbReference type="InterPro" id="IPR051156">
    <property type="entry name" value="Mito/Outer_Membr_Metalloprot"/>
</dbReference>
<keyword evidence="7" id="KW-0802">TPR repeat</keyword>
<evidence type="ECO:0000256" key="4">
    <source>
        <dbReference type="ARBA" id="ARBA00022801"/>
    </source>
</evidence>
<proteinExistence type="predicted"/>
<sequence>MRFSRALRFPRSFLSPLAAVAPAARDAVAGVTCLALVLAPVAAQAQSGERTQVVRDAEIEKLLMDYSTPVLKAAGIRVSAVKVILIQNPTFNAFVANGQKIFVNTGALIESRSPNEIIGVLAHESGHIAGGHLARLHQQIANAKILSVVGMLAGAGALAGSAGGRVGQGGVGAGGVLAGSQELVRRNLLSYQRSEEQAADQAAVRYLTATGQSAKGLLDTMKRMDDNSLFRTSGLDPYVLSHPLPKERMAALEQLAKKSPAYDAKDSAALVARHELMRAKLSGFTERPETVMRRYPPSDRSVAARYARAIMAYRTARSSQAVTLMDELLREQPKNPYFWEMKGQALLESGRAREAIAPLRQAVALTPSSALIRAMLGRAMVASGDPGVVDQAIRELSNATQREPELADAFRDLSTAYARKGDIGMAELAASQYYFARGEWDQAATQATRAKAKLKPNSPAWLRADDILAYQPERPPGK</sequence>
<evidence type="ECO:0000313" key="9">
    <source>
        <dbReference type="EMBL" id="PXW61893.1"/>
    </source>
</evidence>
<organism evidence="9 10">
    <name type="scientific">Chelatococcus asaccharovorans</name>
    <dbReference type="NCBI Taxonomy" id="28210"/>
    <lineage>
        <taxon>Bacteria</taxon>
        <taxon>Pseudomonadati</taxon>
        <taxon>Pseudomonadota</taxon>
        <taxon>Alphaproteobacteria</taxon>
        <taxon>Hyphomicrobiales</taxon>
        <taxon>Chelatococcaceae</taxon>
        <taxon>Chelatococcus</taxon>
    </lineage>
</organism>
<dbReference type="GO" id="GO:0051603">
    <property type="term" value="P:proteolysis involved in protein catabolic process"/>
    <property type="evidence" value="ECO:0007669"/>
    <property type="project" value="TreeGrafter"/>
</dbReference>
<dbReference type="Proteomes" id="UP000248021">
    <property type="component" value="Unassembled WGS sequence"/>
</dbReference>
<evidence type="ECO:0000256" key="5">
    <source>
        <dbReference type="ARBA" id="ARBA00022833"/>
    </source>
</evidence>
<dbReference type="CDD" id="cd07324">
    <property type="entry name" value="M48C_Oma1-like"/>
    <property type="match status" value="1"/>
</dbReference>
<reference evidence="9 10" key="1">
    <citation type="submission" date="2018-05" db="EMBL/GenBank/DDBJ databases">
        <title>Genomic Encyclopedia of Type Strains, Phase IV (KMG-IV): sequencing the most valuable type-strain genomes for metagenomic binning, comparative biology and taxonomic classification.</title>
        <authorList>
            <person name="Goeker M."/>
        </authorList>
    </citation>
    <scope>NUCLEOTIDE SEQUENCE [LARGE SCALE GENOMIC DNA]</scope>
    <source>
        <strain evidence="9 10">DSM 6462</strain>
    </source>
</reference>
<dbReference type="PANTHER" id="PTHR22726">
    <property type="entry name" value="METALLOENDOPEPTIDASE OMA1"/>
    <property type="match status" value="1"/>
</dbReference>
<dbReference type="GO" id="GO:0016020">
    <property type="term" value="C:membrane"/>
    <property type="evidence" value="ECO:0007669"/>
    <property type="project" value="TreeGrafter"/>
</dbReference>
<dbReference type="InterPro" id="IPR001915">
    <property type="entry name" value="Peptidase_M48"/>
</dbReference>
<dbReference type="EMBL" id="QJJK01000003">
    <property type="protein sequence ID" value="PXW61893.1"/>
    <property type="molecule type" value="Genomic_DNA"/>
</dbReference>
<evidence type="ECO:0000259" key="8">
    <source>
        <dbReference type="Pfam" id="PF01435"/>
    </source>
</evidence>